<keyword evidence="2" id="KW-1185">Reference proteome</keyword>
<protein>
    <recommendedName>
        <fullName evidence="3">DUF2946 domain-containing protein</fullName>
    </recommendedName>
</protein>
<sequence length="137" mass="14545">MHNNKSALRFVTLLDLSARFCFDARRMKRICRPFLALLLSLLLIGSQQAAFAHLLSHWHGGSAVVAQYQDDEGGADHPANACAICIAFAGIGGGAPPSPAPVFLAVFAGDSYCLPLASSVFTRPVITCRARAPPPLL</sequence>
<evidence type="ECO:0008006" key="3">
    <source>
        <dbReference type="Google" id="ProtNLM"/>
    </source>
</evidence>
<evidence type="ECO:0000313" key="1">
    <source>
        <dbReference type="EMBL" id="CAG4885241.1"/>
    </source>
</evidence>
<proteinExistence type="predicted"/>
<organism evidence="1 2">
    <name type="scientific">Georgfuchsia toluolica</name>
    <dbReference type="NCBI Taxonomy" id="424218"/>
    <lineage>
        <taxon>Bacteria</taxon>
        <taxon>Pseudomonadati</taxon>
        <taxon>Pseudomonadota</taxon>
        <taxon>Betaproteobacteria</taxon>
        <taxon>Nitrosomonadales</taxon>
        <taxon>Sterolibacteriaceae</taxon>
        <taxon>Georgfuchsia</taxon>
    </lineage>
</organism>
<evidence type="ECO:0000313" key="2">
    <source>
        <dbReference type="Proteomes" id="UP000742786"/>
    </source>
</evidence>
<name>A0A916J6Q2_9PROT</name>
<gene>
    <name evidence="1" type="ORF">GTOL_13124</name>
</gene>
<dbReference type="EMBL" id="CAJQUM010000001">
    <property type="protein sequence ID" value="CAG4885241.1"/>
    <property type="molecule type" value="Genomic_DNA"/>
</dbReference>
<comment type="caution">
    <text evidence="1">The sequence shown here is derived from an EMBL/GenBank/DDBJ whole genome shotgun (WGS) entry which is preliminary data.</text>
</comment>
<dbReference type="AlphaFoldDB" id="A0A916J6Q2"/>
<reference evidence="1" key="1">
    <citation type="submission" date="2021-04" db="EMBL/GenBank/DDBJ databases">
        <authorList>
            <person name="Hornung B."/>
        </authorList>
    </citation>
    <scope>NUCLEOTIDE SEQUENCE</scope>
    <source>
        <strain evidence="1">G5G6</strain>
    </source>
</reference>
<accession>A0A916J6Q2</accession>
<dbReference type="Proteomes" id="UP000742786">
    <property type="component" value="Unassembled WGS sequence"/>
</dbReference>